<comment type="caution">
    <text evidence="2">The sequence shown here is derived from an EMBL/GenBank/DDBJ whole genome shotgun (WGS) entry which is preliminary data.</text>
</comment>
<name>A0A1S1QBH6_9ACTN</name>
<dbReference type="Gene3D" id="3.40.50.1440">
    <property type="entry name" value="Tubulin/FtsZ, GTPase domain"/>
    <property type="match status" value="1"/>
</dbReference>
<dbReference type="EMBL" id="MBLM01000161">
    <property type="protein sequence ID" value="OHV29594.1"/>
    <property type="molecule type" value="Genomic_DNA"/>
</dbReference>
<evidence type="ECO:0000313" key="3">
    <source>
        <dbReference type="Proteomes" id="UP000179627"/>
    </source>
</evidence>
<evidence type="ECO:0008006" key="4">
    <source>
        <dbReference type="Google" id="ProtNLM"/>
    </source>
</evidence>
<feature type="region of interest" description="Disordered" evidence="1">
    <location>
        <begin position="531"/>
        <end position="550"/>
    </location>
</feature>
<dbReference type="Pfam" id="PF13809">
    <property type="entry name" value="Tubulin_2"/>
    <property type="match status" value="1"/>
</dbReference>
<keyword evidence="3" id="KW-1185">Reference proteome</keyword>
<dbReference type="InterPro" id="IPR025904">
    <property type="entry name" value="Tubulin-like"/>
</dbReference>
<sequence>MNIYQPMLFVGLGGTGCLIGAELERRLRGELCGPDGRALNLRVPGKNYLPYQLPSCLQFVYADLSENELTRLRTRVVPSEEHVNAAAVTQHVTHGLIPTIDNYPDLALSLRVNAREHVRRWLPPSDGEPLVAPLILGAGQLPTIGRAALFETFRSGVAPAREPVAQAVGQIATSGQELAALGGKLGQTCDVFVAFSVAGGTGAGIFYDYLHLIGDAFQQAKVRAKIYPLVLMPSAFDEGLGGGRPARLNAGRALLDLFRLVDDQNGRPAGTNLTMHGTSGTLGVRYPDGGRPINLMTSTIKTGFLFSRAGGVQRDDLHRSIVSLVLSLVGTGLEPGGGSAATETFQSFADSFINSDAERGSPASSGIGRRGVSTSLVASMTIPAEDLADLVAARLLARAVDDLSSPAPGSSADDAALIRRFAFAANIGPILSRQPLGITELSAERGAGPILAALQARLQAMQGSLTSLHASVSRQVPETAAAFDPAAGLDDLLGAIDLLHARRIVEGQPAAAEQVSRDGVVGFLANRRSEPRPPAGITLNPPVPAPGSVRDHRIGSRARWGDPAVRQIISAQDAWYNWRTRSIWNAVWDEHQRRWERPITRLRAQLRLAADAFAEHSRAEPGEFARRAAELYRARTGVTNLLPPHGDMDNFYQRALGRLVAAQGLGGAASEGQVVHRVLGPDGWRRVWQALIERGGDAAVAAARDRLKEEVKRLFQETSGIDGEPLLPTMASLLAEVVRRDGPPAVGDDDLRQFETKIHGLVPASFSPQGSGKLKILVSYPAGSRDTQIERYLNSALRLPKEPGISMEFRPINAESIVVVLLRSSMSITQVPELREILHHWASALRSEQREDFLRWRQRLGYDYGWLATTEHDRVAILHRLLCAMWNGQVQVLDGGSGSPYAIRVVLGDSGDGADGFGRRSDGRRSDGGYGGGGYGGGGYGKPGYGGAGRQPARDDRDEVDMTLALSPFEPASSWGSLLRAYEDWSFADDEVVRDDFCRELMKAQPNGLNSHVVDPHPVFRAFVDNADEQARLLADMLDRLPVGSRGWAEQQHDFWAHTVPAALDAPFANVSTPARRDLRELYRMVNDRPVDFTK</sequence>
<evidence type="ECO:0000256" key="1">
    <source>
        <dbReference type="SAM" id="MobiDB-lite"/>
    </source>
</evidence>
<dbReference type="InterPro" id="IPR036525">
    <property type="entry name" value="Tubulin/FtsZ_GTPase_sf"/>
</dbReference>
<feature type="compositionally biased region" description="Basic and acidic residues" evidence="1">
    <location>
        <begin position="917"/>
        <end position="927"/>
    </location>
</feature>
<feature type="region of interest" description="Disordered" evidence="1">
    <location>
        <begin position="915"/>
        <end position="936"/>
    </location>
</feature>
<dbReference type="Proteomes" id="UP000179627">
    <property type="component" value="Unassembled WGS sequence"/>
</dbReference>
<gene>
    <name evidence="2" type="ORF">CC117_28955</name>
</gene>
<dbReference type="AlphaFoldDB" id="A0A1S1QBH6"/>
<accession>A0A1S1QBH6</accession>
<protein>
    <recommendedName>
        <fullName evidence="4">Tubulin like</fullName>
    </recommendedName>
</protein>
<proteinExistence type="predicted"/>
<reference evidence="3" key="1">
    <citation type="submission" date="2016-07" db="EMBL/GenBank/DDBJ databases">
        <title>Sequence Frankia sp. strain CcI1.17.</title>
        <authorList>
            <person name="Ghodhbane-Gtari F."/>
            <person name="Swanson E."/>
            <person name="Gueddou A."/>
            <person name="Morris K."/>
            <person name="Hezbri K."/>
            <person name="Ktari A."/>
            <person name="Nouioui I."/>
            <person name="Abebe-Akele F."/>
            <person name="Simpson S."/>
            <person name="Thomas K."/>
            <person name="Gtari M."/>
            <person name="Tisa L.S."/>
            <person name="Hurst S."/>
        </authorList>
    </citation>
    <scope>NUCLEOTIDE SEQUENCE [LARGE SCALE GENOMIC DNA]</scope>
    <source>
        <strain evidence="3">Cc1.17</strain>
    </source>
</reference>
<dbReference type="OrthoDB" id="3644648at2"/>
<evidence type="ECO:0000313" key="2">
    <source>
        <dbReference type="EMBL" id="OHV29594.1"/>
    </source>
</evidence>
<organism evidence="2 3">
    <name type="scientific">Parafrankia colletiae</name>
    <dbReference type="NCBI Taxonomy" id="573497"/>
    <lineage>
        <taxon>Bacteria</taxon>
        <taxon>Bacillati</taxon>
        <taxon>Actinomycetota</taxon>
        <taxon>Actinomycetes</taxon>
        <taxon>Frankiales</taxon>
        <taxon>Frankiaceae</taxon>
        <taxon>Parafrankia</taxon>
    </lineage>
</organism>
<dbReference type="RefSeq" id="WP_071090410.1">
    <property type="nucleotide sequence ID" value="NZ_MBLM01000161.1"/>
</dbReference>